<keyword evidence="2" id="KW-1185">Reference proteome</keyword>
<proteinExistence type="predicted"/>
<reference evidence="1" key="1">
    <citation type="journal article" date="2021" name="Environ. Microbiol.">
        <title>Gene family expansions and transcriptome signatures uncover fungal adaptations to wood decay.</title>
        <authorList>
            <person name="Hage H."/>
            <person name="Miyauchi S."/>
            <person name="Viragh M."/>
            <person name="Drula E."/>
            <person name="Min B."/>
            <person name="Chaduli D."/>
            <person name="Navarro D."/>
            <person name="Favel A."/>
            <person name="Norest M."/>
            <person name="Lesage-Meessen L."/>
            <person name="Balint B."/>
            <person name="Merenyi Z."/>
            <person name="de Eugenio L."/>
            <person name="Morin E."/>
            <person name="Martinez A.T."/>
            <person name="Baldrian P."/>
            <person name="Stursova M."/>
            <person name="Martinez M.J."/>
            <person name="Novotny C."/>
            <person name="Magnuson J.K."/>
            <person name="Spatafora J.W."/>
            <person name="Maurice S."/>
            <person name="Pangilinan J."/>
            <person name="Andreopoulos W."/>
            <person name="LaButti K."/>
            <person name="Hundley H."/>
            <person name="Na H."/>
            <person name="Kuo A."/>
            <person name="Barry K."/>
            <person name="Lipzen A."/>
            <person name="Henrissat B."/>
            <person name="Riley R."/>
            <person name="Ahrendt S."/>
            <person name="Nagy L.G."/>
            <person name="Grigoriev I.V."/>
            <person name="Martin F."/>
            <person name="Rosso M.N."/>
        </authorList>
    </citation>
    <scope>NUCLEOTIDE SEQUENCE</scope>
    <source>
        <strain evidence="1">CBS 384.51</strain>
    </source>
</reference>
<accession>A0ACB8TQU6</accession>
<sequence>MPTVEVDCFFIGISDELFSININDDCTVGQLKEDICKKFGMFLEPDQVTVYRVALDRFEDQNTVKALRELIGDKLGINPKAKISGRFENSVCVVKSQSLQVYYRILGTEQLLRSIEVDFITDIRALIREICDDLDLDRGNNLRLVKVDEASMQPPGALKVSADNGQYLLPTAKVGTYLEGASKLYVVVDVLPFVLPDGAQPSKKRKAEDDSHQEGSRKISREQAVAACANHLAPSVAAKLSELVGIQTVSHGEALFNGRPAELSGPPIFIYHPAFAMFVRNLEGEHNYVPGHMDRVHKFAVTACGLYEGKETARCDAYSTYPPFSRLDLCGSVFKEFVLTANGKRFSPDGGFSVQLALKDASLLEVCVLFTEVKNELGQTRSDGTFQAQCDHRNLYSAPTFKHLRQVSCCPAFLVVFMGQLVMIYGAIFADRPIYQLLMQPIVIGPDYTRRSKGQDFWSAGVRRLTHVFHVLEECVGYLEEYYRGLCREGELPSPFPYGFCPPHFVTFTVPGEGCYTLEYIERLALESTQKAMFKAHLNKDDKRISTVVVKFTPTYHREAHHLLADQDLAPKLWFCDAVESVSDMFVVIMDHVNACNVKIRNHPSAIESLRRAVKLLHDKNLVFGDLREPNVLVMNDGASVMLIDFDWCAIAGEGRYICDLNPDAQWAPGMNGGGESLMYKEHDVWMFKALTGEEF</sequence>
<organism evidence="1 2">
    <name type="scientific">Irpex rosettiformis</name>
    <dbReference type="NCBI Taxonomy" id="378272"/>
    <lineage>
        <taxon>Eukaryota</taxon>
        <taxon>Fungi</taxon>
        <taxon>Dikarya</taxon>
        <taxon>Basidiomycota</taxon>
        <taxon>Agaricomycotina</taxon>
        <taxon>Agaricomycetes</taxon>
        <taxon>Polyporales</taxon>
        <taxon>Irpicaceae</taxon>
        <taxon>Irpex</taxon>
    </lineage>
</organism>
<name>A0ACB8TQU6_9APHY</name>
<dbReference type="EMBL" id="MU274943">
    <property type="protein sequence ID" value="KAI0084377.1"/>
    <property type="molecule type" value="Genomic_DNA"/>
</dbReference>
<evidence type="ECO:0000313" key="1">
    <source>
        <dbReference type="EMBL" id="KAI0084377.1"/>
    </source>
</evidence>
<evidence type="ECO:0000313" key="2">
    <source>
        <dbReference type="Proteomes" id="UP001055072"/>
    </source>
</evidence>
<comment type="caution">
    <text evidence="1">The sequence shown here is derived from an EMBL/GenBank/DDBJ whole genome shotgun (WGS) entry which is preliminary data.</text>
</comment>
<gene>
    <name evidence="1" type="ORF">BDY19DRAFT_971526</name>
</gene>
<dbReference type="Proteomes" id="UP001055072">
    <property type="component" value="Unassembled WGS sequence"/>
</dbReference>
<protein>
    <submittedName>
        <fullName evidence="1">Uncharacterized protein</fullName>
    </submittedName>
</protein>